<evidence type="ECO:0000313" key="1">
    <source>
        <dbReference type="EMBL" id="GKH73314.1"/>
    </source>
</evidence>
<organism evidence="1 2">
    <name type="scientific">Parabacteroides merdae</name>
    <dbReference type="NCBI Taxonomy" id="46503"/>
    <lineage>
        <taxon>Bacteria</taxon>
        <taxon>Pseudomonadati</taxon>
        <taxon>Bacteroidota</taxon>
        <taxon>Bacteroidia</taxon>
        <taxon>Bacteroidales</taxon>
        <taxon>Tannerellaceae</taxon>
        <taxon>Parabacteroides</taxon>
    </lineage>
</organism>
<protein>
    <submittedName>
        <fullName evidence="1">Uncharacterized protein</fullName>
    </submittedName>
</protein>
<proteinExistence type="predicted"/>
<gene>
    <name evidence="1" type="ORF">CE91St3_31770</name>
</gene>
<accession>A0AA37KAR9</accession>
<name>A0AA37KAR9_9BACT</name>
<dbReference type="AlphaFoldDB" id="A0AA37KAR9"/>
<reference evidence="1" key="1">
    <citation type="submission" date="2022-01" db="EMBL/GenBank/DDBJ databases">
        <title>Novel bile acid biosynthetic pathways are enriched in the microbiome of centenarians.</title>
        <authorList>
            <person name="Sato Y."/>
            <person name="Atarashi K."/>
            <person name="Plichta R.D."/>
            <person name="Arai Y."/>
            <person name="Sasajima S."/>
            <person name="Kearney M.S."/>
            <person name="Suda W."/>
            <person name="Takeshita K."/>
            <person name="Sasaki T."/>
            <person name="Okamoto S."/>
            <person name="Skelly N.A."/>
            <person name="Okamura Y."/>
            <person name="Vlamakis H."/>
            <person name="Li Y."/>
            <person name="Tanoue T."/>
            <person name="Takei H."/>
            <person name="Nittono H."/>
            <person name="Narushima S."/>
            <person name="Irie J."/>
            <person name="Itoh H."/>
            <person name="Moriya K."/>
            <person name="Sugiura Y."/>
            <person name="Suematsu M."/>
            <person name="Moritoki N."/>
            <person name="Shibata S."/>
            <person name="Littman R.D."/>
            <person name="Fischbach A.M."/>
            <person name="Uwamino Y."/>
            <person name="Inoue T."/>
            <person name="Honda A."/>
            <person name="Hattori M."/>
            <person name="Murai T."/>
            <person name="Xavier J.R."/>
            <person name="Hirose N."/>
            <person name="Honda K."/>
        </authorList>
    </citation>
    <scope>NUCLEOTIDE SEQUENCE</scope>
    <source>
        <strain evidence="1">CE91-St3</strain>
    </source>
</reference>
<dbReference type="EMBL" id="BQNZ01000003">
    <property type="protein sequence ID" value="GKH73314.1"/>
    <property type="molecule type" value="Genomic_DNA"/>
</dbReference>
<comment type="caution">
    <text evidence="1">The sequence shown here is derived from an EMBL/GenBank/DDBJ whole genome shotgun (WGS) entry which is preliminary data.</text>
</comment>
<dbReference type="Proteomes" id="UP001055114">
    <property type="component" value="Unassembled WGS sequence"/>
</dbReference>
<evidence type="ECO:0000313" key="2">
    <source>
        <dbReference type="Proteomes" id="UP001055114"/>
    </source>
</evidence>
<dbReference type="RefSeq" id="WP_075965541.1">
    <property type="nucleotide sequence ID" value="NZ_BQNZ01000003.1"/>
</dbReference>
<sequence length="212" mass="24287">MKTADNIRWLGPLLLFFCLLPVTAMGQFVIYIDPTHKAGEKDYISTTKKLITEINKSATATAALYTTASEEMKKLERLKREQYNALTTAYAFYTDELRIKRFNETLGTVKRNLQMGFSVIEANPQASFFFRDRLIELIAEVNDAERVFKQATVIEGEDNQMSNADRNALLFKAEEMIAEIAKEGQNIVNVGKMITLDPERMEELAKKKYHKQ</sequence>